<feature type="transmembrane region" description="Helical" evidence="1">
    <location>
        <begin position="33"/>
        <end position="51"/>
    </location>
</feature>
<keyword evidence="1" id="KW-0472">Membrane</keyword>
<feature type="transmembrane region" description="Helical" evidence="1">
    <location>
        <begin position="60"/>
        <end position="82"/>
    </location>
</feature>
<keyword evidence="1" id="KW-1133">Transmembrane helix</keyword>
<sequence length="178" mass="21142">MHIIIWFRHLPQISMDFSEWTPFIQSNWYRKHYMQFVYLLQIIIFMIPYFFETGFTHINIFYLIIIGIFVFIIHECLHIFVISKKGDVSLTFSGIFFWLNTNAILSKMRFWIFMSLPIVVLSVVPAVMSFFVLGNIKSIMLFICWLNTFISASDIYNSILIAIKPKNAVFCNGYYQVK</sequence>
<name>A0A5C5A2Z6_9BACI</name>
<comment type="caution">
    <text evidence="2">The sequence shown here is derived from an EMBL/GenBank/DDBJ whole genome shotgun (WGS) entry which is preliminary data.</text>
</comment>
<protein>
    <submittedName>
        <fullName evidence="2">DUF3267 domain-containing protein</fullName>
    </submittedName>
</protein>
<dbReference type="RefSeq" id="WP_000547456.1">
    <property type="nucleotide sequence ID" value="NZ_CP078081.1"/>
</dbReference>
<reference evidence="2 3" key="1">
    <citation type="submission" date="2019-06" db="EMBL/GenBank/DDBJ databases">
        <title>Biocontrol Bacillus strains from Vietnam.</title>
        <authorList>
            <person name="Borriss R."/>
            <person name="Lasch P."/>
            <person name="Thanh Tam L.T."/>
            <person name="Luong P.T."/>
            <person name="Phuong Thao L.T."/>
            <person name="Kim Chung L.T."/>
        </authorList>
    </citation>
    <scope>NUCLEOTIDE SEQUENCE [LARGE SCALE GENOMIC DNA]</scope>
    <source>
        <strain evidence="2 3">SN1</strain>
    </source>
</reference>
<dbReference type="Pfam" id="PF11667">
    <property type="entry name" value="DUF3267"/>
    <property type="match status" value="1"/>
</dbReference>
<proteinExistence type="predicted"/>
<dbReference type="EMBL" id="VEPV01000006">
    <property type="protein sequence ID" value="TNP13567.1"/>
    <property type="molecule type" value="Genomic_DNA"/>
</dbReference>
<feature type="transmembrane region" description="Helical" evidence="1">
    <location>
        <begin position="112"/>
        <end position="133"/>
    </location>
</feature>
<accession>A0A5C5A2Z6</accession>
<evidence type="ECO:0000256" key="1">
    <source>
        <dbReference type="SAM" id="Phobius"/>
    </source>
</evidence>
<organism evidence="2 3">
    <name type="scientific">Bacillus tropicus</name>
    <dbReference type="NCBI Taxonomy" id="2026188"/>
    <lineage>
        <taxon>Bacteria</taxon>
        <taxon>Bacillati</taxon>
        <taxon>Bacillota</taxon>
        <taxon>Bacilli</taxon>
        <taxon>Bacillales</taxon>
        <taxon>Bacillaceae</taxon>
        <taxon>Bacillus</taxon>
        <taxon>Bacillus cereus group</taxon>
    </lineage>
</organism>
<gene>
    <name evidence="2" type="ORF">FHY71_18170</name>
</gene>
<evidence type="ECO:0000313" key="3">
    <source>
        <dbReference type="Proteomes" id="UP000312495"/>
    </source>
</evidence>
<dbReference type="Proteomes" id="UP000312495">
    <property type="component" value="Unassembled WGS sequence"/>
</dbReference>
<keyword evidence="1" id="KW-0812">Transmembrane</keyword>
<dbReference type="AlphaFoldDB" id="A0A5C5A2Z6"/>
<evidence type="ECO:0000313" key="2">
    <source>
        <dbReference type="EMBL" id="TNP13567.1"/>
    </source>
</evidence>
<feature type="transmembrane region" description="Helical" evidence="1">
    <location>
        <begin position="139"/>
        <end position="156"/>
    </location>
</feature>
<dbReference type="InterPro" id="IPR021683">
    <property type="entry name" value="DUF3267"/>
</dbReference>